<comment type="similarity">
    <text evidence="3">Belongs to the Nth/MutY family.</text>
</comment>
<dbReference type="PANTHER" id="PTHR42944:SF1">
    <property type="entry name" value="ADENINE DNA GLYCOSYLASE"/>
    <property type="match status" value="1"/>
</dbReference>
<keyword evidence="10" id="KW-0408">Iron</keyword>
<dbReference type="InterPro" id="IPR003265">
    <property type="entry name" value="HhH-GPD_domain"/>
</dbReference>
<dbReference type="GO" id="GO:0035485">
    <property type="term" value="F:adenine/guanine mispair binding"/>
    <property type="evidence" value="ECO:0007669"/>
    <property type="project" value="TreeGrafter"/>
</dbReference>
<dbReference type="SMART" id="SM00478">
    <property type="entry name" value="ENDO3c"/>
    <property type="match status" value="1"/>
</dbReference>
<dbReference type="GO" id="GO:0000701">
    <property type="term" value="F:purine-specific mismatch base pair DNA N-glycosylase activity"/>
    <property type="evidence" value="ECO:0007669"/>
    <property type="project" value="UniProtKB-EC"/>
</dbReference>
<evidence type="ECO:0000256" key="9">
    <source>
        <dbReference type="ARBA" id="ARBA00022801"/>
    </source>
</evidence>
<evidence type="ECO:0000259" key="15">
    <source>
        <dbReference type="SMART" id="SM00478"/>
    </source>
</evidence>
<dbReference type="SMART" id="SM00525">
    <property type="entry name" value="FES"/>
    <property type="match status" value="1"/>
</dbReference>
<dbReference type="EC" id="3.2.2.31" evidence="4"/>
<evidence type="ECO:0000256" key="12">
    <source>
        <dbReference type="ARBA" id="ARBA00023204"/>
    </source>
</evidence>
<dbReference type="SUPFAM" id="SSF48150">
    <property type="entry name" value="DNA-glycosylase"/>
    <property type="match status" value="1"/>
</dbReference>
<dbReference type="InterPro" id="IPR003651">
    <property type="entry name" value="Endonuclease3_FeS-loop_motif"/>
</dbReference>
<keyword evidence="9" id="KW-0378">Hydrolase</keyword>
<dbReference type="GO" id="GO:0006298">
    <property type="term" value="P:mismatch repair"/>
    <property type="evidence" value="ECO:0007669"/>
    <property type="project" value="TreeGrafter"/>
</dbReference>
<evidence type="ECO:0000256" key="8">
    <source>
        <dbReference type="ARBA" id="ARBA00022763"/>
    </source>
</evidence>
<evidence type="ECO:0000256" key="7">
    <source>
        <dbReference type="ARBA" id="ARBA00022723"/>
    </source>
</evidence>
<dbReference type="GO" id="GO:0051539">
    <property type="term" value="F:4 iron, 4 sulfur cluster binding"/>
    <property type="evidence" value="ECO:0007669"/>
    <property type="project" value="UniProtKB-KW"/>
</dbReference>
<gene>
    <name evidence="16" type="ORF">FISHEDRAFT_49989</name>
</gene>
<proteinExistence type="inferred from homology"/>
<dbReference type="GO" id="GO:0006285">
    <property type="term" value="P:base-excision repair, AP site formation"/>
    <property type="evidence" value="ECO:0007669"/>
    <property type="project" value="UniProtKB-ARBA"/>
</dbReference>
<dbReference type="CDD" id="cd00056">
    <property type="entry name" value="ENDO3c"/>
    <property type="match status" value="1"/>
</dbReference>
<evidence type="ECO:0000256" key="6">
    <source>
        <dbReference type="ARBA" id="ARBA00022485"/>
    </source>
</evidence>
<evidence type="ECO:0000313" key="17">
    <source>
        <dbReference type="Proteomes" id="UP000054144"/>
    </source>
</evidence>
<dbReference type="InterPro" id="IPR015797">
    <property type="entry name" value="NUDIX_hydrolase-like_dom_sf"/>
</dbReference>
<evidence type="ECO:0000256" key="3">
    <source>
        <dbReference type="ARBA" id="ARBA00008343"/>
    </source>
</evidence>
<comment type="catalytic activity">
    <reaction evidence="1">
        <text>Hydrolyzes free adenine bases from 7,8-dihydro-8-oxoguanine:adenine mismatched double-stranded DNA, leaving an apurinic site.</text>
        <dbReference type="EC" id="3.2.2.31"/>
    </reaction>
</comment>
<dbReference type="AlphaFoldDB" id="A0A0D7A2V5"/>
<keyword evidence="11" id="KW-0411">Iron-sulfur</keyword>
<reference evidence="16 17" key="1">
    <citation type="journal article" date="2015" name="Fungal Genet. Biol.">
        <title>Evolution of novel wood decay mechanisms in Agaricales revealed by the genome sequences of Fistulina hepatica and Cylindrobasidium torrendii.</title>
        <authorList>
            <person name="Floudas D."/>
            <person name="Held B.W."/>
            <person name="Riley R."/>
            <person name="Nagy L.G."/>
            <person name="Koehler G."/>
            <person name="Ransdell A.S."/>
            <person name="Younus H."/>
            <person name="Chow J."/>
            <person name="Chiniquy J."/>
            <person name="Lipzen A."/>
            <person name="Tritt A."/>
            <person name="Sun H."/>
            <person name="Haridas S."/>
            <person name="LaButti K."/>
            <person name="Ohm R.A."/>
            <person name="Kues U."/>
            <person name="Blanchette R.A."/>
            <person name="Grigoriev I.V."/>
            <person name="Minto R.E."/>
            <person name="Hibbett D.S."/>
        </authorList>
    </citation>
    <scope>NUCLEOTIDE SEQUENCE [LARGE SCALE GENOMIC DNA]</scope>
    <source>
        <strain evidence="16 17">ATCC 64428</strain>
    </source>
</reference>
<dbReference type="PROSITE" id="PS01155">
    <property type="entry name" value="ENDONUCLEASE_III_2"/>
    <property type="match status" value="1"/>
</dbReference>
<accession>A0A0D7A2V5</accession>
<dbReference type="FunFam" id="1.10.340.30:FF:000002">
    <property type="entry name" value="Adenine DNA glycosylase"/>
    <property type="match status" value="1"/>
</dbReference>
<dbReference type="GO" id="GO:0046872">
    <property type="term" value="F:metal ion binding"/>
    <property type="evidence" value="ECO:0007669"/>
    <property type="project" value="UniProtKB-KW"/>
</dbReference>
<evidence type="ECO:0000256" key="14">
    <source>
        <dbReference type="SAM" id="MobiDB-lite"/>
    </source>
</evidence>
<dbReference type="Pfam" id="PF00730">
    <property type="entry name" value="HhH-GPD"/>
    <property type="match status" value="1"/>
</dbReference>
<keyword evidence="8" id="KW-0227">DNA damage</keyword>
<keyword evidence="7" id="KW-0479">Metal-binding</keyword>
<dbReference type="OrthoDB" id="10248838at2759"/>
<evidence type="ECO:0000256" key="5">
    <source>
        <dbReference type="ARBA" id="ARBA00022023"/>
    </source>
</evidence>
<dbReference type="Gene3D" id="3.90.79.10">
    <property type="entry name" value="Nucleoside Triphosphate Pyrophosphohydrolase"/>
    <property type="match status" value="1"/>
</dbReference>
<sequence length="525" mass="57867">MPKRAHNRVDDEDYSFGGLDASSDDAYEEHPRKSSSRRRVQRSQATSGTADTSDALSVPHSSKMHVIDAPDPIRIALLAWYDGVHEVRGMPWRKPFKPNATPDERAQRAYEAILALITTFVWVSEIMLQQTQVTTVIAYYNKWMAKFPTLSALAEASIEDVNALWKGLGYYSRASRLLAGAQKAVKEYDGRLPDNAKLMEANIPGIGRYSAGAICSIAYGERVPVLDGNVTRLLSRFLAMYAQPKSKGTQDVLWAAAAAMVRAPQDDAETQQTQYPGDTNQALIELGSTICRVKDPKCGECPIRAWCKAYAYAQAGSHPHTVSNLVLNAMSVADIEDACTLCEPLTGLSVTSYPMKVVRKKAREELDVVNVLEWRPHADAEERWILLVRRPEGGLLAGLYEFPTIPDVTALSADSCTKSILKTYIESPVAKTTAGSGKEDCLHIENVDHKGDIVHVFSHIRKTYRVSHVLLVGSGDNDNTPPPLRDGDEAQAAKRPRKRRKPNGEAVSIRKSSMALERGSKSCKC</sequence>
<dbReference type="InterPro" id="IPR023170">
    <property type="entry name" value="HhH_base_excis_C"/>
</dbReference>
<dbReference type="InterPro" id="IPR044298">
    <property type="entry name" value="MIG/MutY"/>
</dbReference>
<dbReference type="InterPro" id="IPR004036">
    <property type="entry name" value="Endonuclease-III-like_CS2"/>
</dbReference>
<dbReference type="PANTHER" id="PTHR42944">
    <property type="entry name" value="ADENINE DNA GLYCOSYLASE"/>
    <property type="match status" value="1"/>
</dbReference>
<evidence type="ECO:0000313" key="16">
    <source>
        <dbReference type="EMBL" id="KIY45065.1"/>
    </source>
</evidence>
<evidence type="ECO:0000256" key="13">
    <source>
        <dbReference type="ARBA" id="ARBA00023295"/>
    </source>
</evidence>
<feature type="region of interest" description="Disordered" evidence="14">
    <location>
        <begin position="474"/>
        <end position="525"/>
    </location>
</feature>
<feature type="region of interest" description="Disordered" evidence="14">
    <location>
        <begin position="1"/>
        <end position="57"/>
    </location>
</feature>
<keyword evidence="13" id="KW-0326">Glycosidase</keyword>
<keyword evidence="6" id="KW-0004">4Fe-4S</keyword>
<dbReference type="Gene3D" id="1.10.1670.10">
    <property type="entry name" value="Helix-hairpin-Helix base-excision DNA repair enzymes (C-terminal)"/>
    <property type="match status" value="1"/>
</dbReference>
<comment type="cofactor">
    <cofactor evidence="2">
        <name>[4Fe-4S] cluster</name>
        <dbReference type="ChEBI" id="CHEBI:49883"/>
    </cofactor>
</comment>
<evidence type="ECO:0000256" key="1">
    <source>
        <dbReference type="ARBA" id="ARBA00000843"/>
    </source>
</evidence>
<dbReference type="Gene3D" id="1.10.340.30">
    <property type="entry name" value="Hypothetical protein, domain 2"/>
    <property type="match status" value="1"/>
</dbReference>
<dbReference type="GO" id="GO:0034039">
    <property type="term" value="F:8-oxo-7,8-dihydroguanine DNA N-glycosylase activity"/>
    <property type="evidence" value="ECO:0007669"/>
    <property type="project" value="TreeGrafter"/>
</dbReference>
<feature type="domain" description="HhH-GPD" evidence="15">
    <location>
        <begin position="127"/>
        <end position="289"/>
    </location>
</feature>
<dbReference type="EMBL" id="KN882062">
    <property type="protein sequence ID" value="KIY45065.1"/>
    <property type="molecule type" value="Genomic_DNA"/>
</dbReference>
<evidence type="ECO:0000256" key="4">
    <source>
        <dbReference type="ARBA" id="ARBA00012045"/>
    </source>
</evidence>
<evidence type="ECO:0000256" key="2">
    <source>
        <dbReference type="ARBA" id="ARBA00001966"/>
    </source>
</evidence>
<keyword evidence="12" id="KW-0234">DNA repair</keyword>
<dbReference type="GO" id="GO:0005634">
    <property type="term" value="C:nucleus"/>
    <property type="evidence" value="ECO:0007669"/>
    <property type="project" value="TreeGrafter"/>
</dbReference>
<dbReference type="GO" id="GO:0032357">
    <property type="term" value="F:oxidized purine DNA binding"/>
    <property type="evidence" value="ECO:0007669"/>
    <property type="project" value="TreeGrafter"/>
</dbReference>
<keyword evidence="17" id="KW-1185">Reference proteome</keyword>
<evidence type="ECO:0000256" key="11">
    <source>
        <dbReference type="ARBA" id="ARBA00023014"/>
    </source>
</evidence>
<dbReference type="Proteomes" id="UP000054144">
    <property type="component" value="Unassembled WGS sequence"/>
</dbReference>
<organism evidence="16 17">
    <name type="scientific">Fistulina hepatica ATCC 64428</name>
    <dbReference type="NCBI Taxonomy" id="1128425"/>
    <lineage>
        <taxon>Eukaryota</taxon>
        <taxon>Fungi</taxon>
        <taxon>Dikarya</taxon>
        <taxon>Basidiomycota</taxon>
        <taxon>Agaricomycotina</taxon>
        <taxon>Agaricomycetes</taxon>
        <taxon>Agaricomycetidae</taxon>
        <taxon>Agaricales</taxon>
        <taxon>Fistulinaceae</taxon>
        <taxon>Fistulina</taxon>
    </lineage>
</organism>
<dbReference type="InterPro" id="IPR011257">
    <property type="entry name" value="DNA_glycosylase"/>
</dbReference>
<dbReference type="SUPFAM" id="SSF55811">
    <property type="entry name" value="Nudix"/>
    <property type="match status" value="1"/>
</dbReference>
<protein>
    <recommendedName>
        <fullName evidence="5">Adenine DNA glycosylase</fullName>
        <ecNumber evidence="4">3.2.2.31</ecNumber>
    </recommendedName>
</protein>
<evidence type="ECO:0000256" key="10">
    <source>
        <dbReference type="ARBA" id="ARBA00023004"/>
    </source>
</evidence>
<name>A0A0D7A2V5_9AGAR</name>